<comment type="similarity">
    <text evidence="2">Belongs to the BIG GRAIN 1 (BG1) plant protein family.</text>
</comment>
<dbReference type="OrthoDB" id="1871242at2759"/>
<proteinExistence type="inferred from homology"/>
<feature type="region of interest" description="Disordered" evidence="7">
    <location>
        <begin position="114"/>
        <end position="222"/>
    </location>
</feature>
<dbReference type="PANTHER" id="PTHR33541">
    <property type="entry name" value="PROTEIN BIG GRAIN 1-LIKE A-RELATED"/>
    <property type="match status" value="1"/>
</dbReference>
<dbReference type="AlphaFoldDB" id="A0A6P5G8C0"/>
<evidence type="ECO:0000256" key="4">
    <source>
        <dbReference type="ARBA" id="ARBA00022475"/>
    </source>
</evidence>
<dbReference type="Proteomes" id="UP000515123">
    <property type="component" value="Linkage group 15"/>
</dbReference>
<feature type="region of interest" description="Disordered" evidence="7">
    <location>
        <begin position="232"/>
        <end position="251"/>
    </location>
</feature>
<keyword evidence="4" id="KW-1003">Cell membrane</keyword>
<name>A0A6P5G8C0_ANACO</name>
<keyword evidence="3" id="KW-0813">Transport</keyword>
<protein>
    <submittedName>
        <fullName evidence="9">Protein BIG GRAIN 1-like E</fullName>
    </submittedName>
</protein>
<keyword evidence="8" id="KW-1185">Reference proteome</keyword>
<dbReference type="RefSeq" id="XP_020104856.1">
    <property type="nucleotide sequence ID" value="XM_020249267.1"/>
</dbReference>
<dbReference type="InterPro" id="IPR039621">
    <property type="entry name" value="BG1-like"/>
</dbReference>
<keyword evidence="6" id="KW-0927">Auxin signaling pathway</keyword>
<dbReference type="GO" id="GO:0005886">
    <property type="term" value="C:plasma membrane"/>
    <property type="evidence" value="ECO:0007669"/>
    <property type="project" value="UniProtKB-SubCell"/>
</dbReference>
<evidence type="ECO:0000313" key="8">
    <source>
        <dbReference type="Proteomes" id="UP000515123"/>
    </source>
</evidence>
<gene>
    <name evidence="9" type="primary">LOC109721583</name>
</gene>
<reference evidence="9" key="2">
    <citation type="submission" date="2025-08" db="UniProtKB">
        <authorList>
            <consortium name="RefSeq"/>
        </authorList>
    </citation>
    <scope>IDENTIFICATION</scope>
    <source>
        <tissue evidence="9">Leaf</tissue>
    </source>
</reference>
<sequence length="280" mass="31118">MQRTTHSSMPTSITTHCRDSSDDELDVFEAARYFSGGFDGLITGRLSFQRTLRQELLFKGDRRSLDMPMKKPKTPSSQEPCKMERNYNEIKSKQPSSPGGSRLASFLISLFHQRSSKKKTTKSPVTTTQSMKDGNLAMIKHGQERRRRKSTSYSQNISGDHNSYSKSMHYSSKSSSGFRTPPPLPCMPKEKVTTSSLGGRVHGSGDHHDHSHNGKSSVREEGFMMKNVGFGRREKEEEAGEGSSDSSSDLFELKNYGMEDFSSGDFPVYGATNAGIISSN</sequence>
<organism evidence="8 9">
    <name type="scientific">Ananas comosus</name>
    <name type="common">Pineapple</name>
    <name type="synonym">Ananas ananas</name>
    <dbReference type="NCBI Taxonomy" id="4615"/>
    <lineage>
        <taxon>Eukaryota</taxon>
        <taxon>Viridiplantae</taxon>
        <taxon>Streptophyta</taxon>
        <taxon>Embryophyta</taxon>
        <taxon>Tracheophyta</taxon>
        <taxon>Spermatophyta</taxon>
        <taxon>Magnoliopsida</taxon>
        <taxon>Liliopsida</taxon>
        <taxon>Poales</taxon>
        <taxon>Bromeliaceae</taxon>
        <taxon>Bromelioideae</taxon>
        <taxon>Ananas</taxon>
    </lineage>
</organism>
<feature type="compositionally biased region" description="Low complexity" evidence="7">
    <location>
        <begin position="164"/>
        <end position="176"/>
    </location>
</feature>
<reference evidence="8" key="1">
    <citation type="journal article" date="2015" name="Nat. Genet.">
        <title>The pineapple genome and the evolution of CAM photosynthesis.</title>
        <authorList>
            <person name="Ming R."/>
            <person name="VanBuren R."/>
            <person name="Wai C.M."/>
            <person name="Tang H."/>
            <person name="Schatz M.C."/>
            <person name="Bowers J.E."/>
            <person name="Lyons E."/>
            <person name="Wang M.L."/>
            <person name="Chen J."/>
            <person name="Biggers E."/>
            <person name="Zhang J."/>
            <person name="Huang L."/>
            <person name="Zhang L."/>
            <person name="Miao W."/>
            <person name="Zhang J."/>
            <person name="Ye Z."/>
            <person name="Miao C."/>
            <person name="Lin Z."/>
            <person name="Wang H."/>
            <person name="Zhou H."/>
            <person name="Yim W.C."/>
            <person name="Priest H.D."/>
            <person name="Zheng C."/>
            <person name="Woodhouse M."/>
            <person name="Edger P.P."/>
            <person name="Guyot R."/>
            <person name="Guo H.B."/>
            <person name="Guo H."/>
            <person name="Zheng G."/>
            <person name="Singh R."/>
            <person name="Sharma A."/>
            <person name="Min X."/>
            <person name="Zheng Y."/>
            <person name="Lee H."/>
            <person name="Gurtowski J."/>
            <person name="Sedlazeck F.J."/>
            <person name="Harkess A."/>
            <person name="McKain M.R."/>
            <person name="Liao Z."/>
            <person name="Fang J."/>
            <person name="Liu J."/>
            <person name="Zhang X."/>
            <person name="Zhang Q."/>
            <person name="Hu W."/>
            <person name="Qin Y."/>
            <person name="Wang K."/>
            <person name="Chen L.Y."/>
            <person name="Shirley N."/>
            <person name="Lin Y.R."/>
            <person name="Liu L.Y."/>
            <person name="Hernandez A.G."/>
            <person name="Wright C.L."/>
            <person name="Bulone V."/>
            <person name="Tuskan G.A."/>
            <person name="Heath K."/>
            <person name="Zee F."/>
            <person name="Moore P.H."/>
            <person name="Sunkar R."/>
            <person name="Leebens-Mack J.H."/>
            <person name="Mockler T."/>
            <person name="Bennetzen J.L."/>
            <person name="Freeling M."/>
            <person name="Sankoff D."/>
            <person name="Paterson A.H."/>
            <person name="Zhu X."/>
            <person name="Yang X."/>
            <person name="Smith J.A."/>
            <person name="Cushman J.C."/>
            <person name="Paull R.E."/>
            <person name="Yu Q."/>
        </authorList>
    </citation>
    <scope>NUCLEOTIDE SEQUENCE [LARGE SCALE GENOMIC DNA]</scope>
    <source>
        <strain evidence="8">cv. F153</strain>
    </source>
</reference>
<feature type="compositionally biased region" description="Polar residues" evidence="7">
    <location>
        <begin position="151"/>
        <end position="162"/>
    </location>
</feature>
<evidence type="ECO:0000256" key="3">
    <source>
        <dbReference type="ARBA" id="ARBA00022448"/>
    </source>
</evidence>
<dbReference type="GeneID" id="109721583"/>
<evidence type="ECO:0000256" key="5">
    <source>
        <dbReference type="ARBA" id="ARBA00023136"/>
    </source>
</evidence>
<feature type="region of interest" description="Disordered" evidence="7">
    <location>
        <begin position="1"/>
        <end position="20"/>
    </location>
</feature>
<feature type="compositionally biased region" description="Low complexity" evidence="7">
    <location>
        <begin position="241"/>
        <end position="251"/>
    </location>
</feature>
<keyword evidence="5" id="KW-0472">Membrane</keyword>
<accession>A0A6P5G8C0</accession>
<evidence type="ECO:0000256" key="2">
    <source>
        <dbReference type="ARBA" id="ARBA00010067"/>
    </source>
</evidence>
<feature type="compositionally biased region" description="Polar residues" evidence="7">
    <location>
        <begin position="1"/>
        <end position="15"/>
    </location>
</feature>
<evidence type="ECO:0000313" key="9">
    <source>
        <dbReference type="RefSeq" id="XP_020104856.1"/>
    </source>
</evidence>
<feature type="compositionally biased region" description="Basic and acidic residues" evidence="7">
    <location>
        <begin position="203"/>
        <end position="222"/>
    </location>
</feature>
<evidence type="ECO:0000256" key="6">
    <source>
        <dbReference type="ARBA" id="ARBA00023294"/>
    </source>
</evidence>
<comment type="subcellular location">
    <subcellularLocation>
        <location evidence="1">Cell membrane</location>
    </subcellularLocation>
</comment>
<dbReference type="PANTHER" id="PTHR33541:SF11">
    <property type="entry name" value="PROTEIN BIG GRAIN 1-LIKE E"/>
    <property type="match status" value="1"/>
</dbReference>
<evidence type="ECO:0000256" key="1">
    <source>
        <dbReference type="ARBA" id="ARBA00004236"/>
    </source>
</evidence>
<evidence type="ECO:0000256" key="7">
    <source>
        <dbReference type="SAM" id="MobiDB-lite"/>
    </source>
</evidence>
<dbReference type="GO" id="GO:0009734">
    <property type="term" value="P:auxin-activated signaling pathway"/>
    <property type="evidence" value="ECO:0007669"/>
    <property type="project" value="UniProtKB-KW"/>
</dbReference>